<dbReference type="InterPro" id="IPR001173">
    <property type="entry name" value="Glyco_trans_2-like"/>
</dbReference>
<proteinExistence type="inferred from homology"/>
<reference evidence="19 20" key="1">
    <citation type="submission" date="2024-02" db="EMBL/GenBank/DDBJ databases">
        <title>Chromosome-scale genome assembly of the rough periwinkle Littorina saxatilis.</title>
        <authorList>
            <person name="De Jode A."/>
            <person name="Faria R."/>
            <person name="Formenti G."/>
            <person name="Sims Y."/>
            <person name="Smith T.P."/>
            <person name="Tracey A."/>
            <person name="Wood J.M.D."/>
            <person name="Zagrodzka Z.B."/>
            <person name="Johannesson K."/>
            <person name="Butlin R.K."/>
            <person name="Leder E.H."/>
        </authorList>
    </citation>
    <scope>NUCLEOTIDE SEQUENCE [LARGE SCALE GENOMIC DNA]</scope>
    <source>
        <strain evidence="19">Snail1</strain>
        <tissue evidence="19">Muscle</tissue>
    </source>
</reference>
<dbReference type="PANTHER" id="PTHR11675:SF131">
    <property type="entry name" value="POLYPEPTIDE N-ACETYLGALACTOSAMINYLTRANSFERASE 9-RELATED"/>
    <property type="match status" value="1"/>
</dbReference>
<evidence type="ECO:0000256" key="7">
    <source>
        <dbReference type="ARBA" id="ARBA00022692"/>
    </source>
</evidence>
<dbReference type="PANTHER" id="PTHR11675">
    <property type="entry name" value="N-ACETYLGALACTOSAMINYLTRANSFERASE"/>
    <property type="match status" value="1"/>
</dbReference>
<dbReference type="SUPFAM" id="SSF50370">
    <property type="entry name" value="Ricin B-like lectins"/>
    <property type="match status" value="1"/>
</dbReference>
<dbReference type="GO" id="GO:0046872">
    <property type="term" value="F:metal ion binding"/>
    <property type="evidence" value="ECO:0007669"/>
    <property type="project" value="UniProtKB-KW"/>
</dbReference>
<evidence type="ECO:0000256" key="5">
    <source>
        <dbReference type="ARBA" id="ARBA00022676"/>
    </source>
</evidence>
<comment type="similarity">
    <text evidence="4 16">Belongs to the glycosyltransferase 2 family. GalNAc-T subfamily.</text>
</comment>
<evidence type="ECO:0000259" key="18">
    <source>
        <dbReference type="SMART" id="SM00458"/>
    </source>
</evidence>
<evidence type="ECO:0000256" key="8">
    <source>
        <dbReference type="ARBA" id="ARBA00022723"/>
    </source>
</evidence>
<evidence type="ECO:0000256" key="15">
    <source>
        <dbReference type="ARBA" id="ARBA00023211"/>
    </source>
</evidence>
<dbReference type="CDD" id="cd02510">
    <property type="entry name" value="pp-GalNAc-T"/>
    <property type="match status" value="1"/>
</dbReference>
<protein>
    <recommendedName>
        <fullName evidence="16">Polypeptide N-acetylgalactosaminyltransferase</fullName>
        <ecNumber evidence="16">2.4.1.-</ecNumber>
    </recommendedName>
    <alternativeName>
        <fullName evidence="16">Protein-UDP acetylgalactosaminyltransferase</fullName>
    </alternativeName>
</protein>
<evidence type="ECO:0000256" key="14">
    <source>
        <dbReference type="ARBA" id="ARBA00023157"/>
    </source>
</evidence>
<comment type="pathway">
    <text evidence="3 16">Protein modification; protein glycosylation.</text>
</comment>
<comment type="subcellular location">
    <subcellularLocation>
        <location evidence="2 16">Golgi apparatus membrane</location>
        <topology evidence="2 16">Single-pass type II membrane protein</topology>
    </subcellularLocation>
</comment>
<accession>A0AAN9GJW7</accession>
<dbReference type="AlphaFoldDB" id="A0AAN9GJW7"/>
<dbReference type="Gene3D" id="3.90.550.10">
    <property type="entry name" value="Spore Coat Polysaccharide Biosynthesis Protein SpsA, Chain A"/>
    <property type="match status" value="1"/>
</dbReference>
<feature type="region of interest" description="Disordered" evidence="17">
    <location>
        <begin position="81"/>
        <end position="103"/>
    </location>
</feature>
<evidence type="ECO:0000256" key="12">
    <source>
        <dbReference type="ARBA" id="ARBA00023034"/>
    </source>
</evidence>
<keyword evidence="7 16" id="KW-0812">Transmembrane</keyword>
<keyword evidence="11 16" id="KW-1133">Transmembrane helix</keyword>
<comment type="caution">
    <text evidence="19">The sequence shown here is derived from an EMBL/GenBank/DDBJ whole genome shotgun (WGS) entry which is preliminary data.</text>
</comment>
<comment type="cofactor">
    <cofactor evidence="1 16">
        <name>Mn(2+)</name>
        <dbReference type="ChEBI" id="CHEBI:29035"/>
    </cofactor>
</comment>
<dbReference type="InterPro" id="IPR035992">
    <property type="entry name" value="Ricin_B-like_lectins"/>
</dbReference>
<dbReference type="Pfam" id="PF00535">
    <property type="entry name" value="Glycos_transf_2"/>
    <property type="match status" value="1"/>
</dbReference>
<keyword evidence="12 16" id="KW-0333">Golgi apparatus</keyword>
<dbReference type="PROSITE" id="PS50231">
    <property type="entry name" value="RICIN_B_LECTIN"/>
    <property type="match status" value="1"/>
</dbReference>
<evidence type="ECO:0000256" key="10">
    <source>
        <dbReference type="ARBA" id="ARBA00022968"/>
    </source>
</evidence>
<evidence type="ECO:0000256" key="6">
    <source>
        <dbReference type="ARBA" id="ARBA00022679"/>
    </source>
</evidence>
<evidence type="ECO:0000256" key="13">
    <source>
        <dbReference type="ARBA" id="ARBA00023136"/>
    </source>
</evidence>
<dbReference type="GO" id="GO:0006493">
    <property type="term" value="P:protein O-linked glycosylation"/>
    <property type="evidence" value="ECO:0007669"/>
    <property type="project" value="TreeGrafter"/>
</dbReference>
<dbReference type="GO" id="GO:0030246">
    <property type="term" value="F:carbohydrate binding"/>
    <property type="evidence" value="ECO:0007669"/>
    <property type="project" value="UniProtKB-KW"/>
</dbReference>
<evidence type="ECO:0000256" key="2">
    <source>
        <dbReference type="ARBA" id="ARBA00004323"/>
    </source>
</evidence>
<dbReference type="SMART" id="SM00458">
    <property type="entry name" value="RICIN"/>
    <property type="match status" value="1"/>
</dbReference>
<gene>
    <name evidence="19" type="ORF">V1264_014560</name>
</gene>
<dbReference type="InterPro" id="IPR045885">
    <property type="entry name" value="GalNAc-T"/>
</dbReference>
<sequence length="615" mass="69789">MRTRTVLMYSPVLVCLPMVTLLYITVEVLLNADSSHNEQHVLDSAITLNRLQRDGFLDKLRAKRAGGDFVKGVVGRKDVLPQEEARQGHLQEGQGQDKKGEGGGGITFPPFVDGLGEIGECGKPAVINVSRLTSEEKALYDDGYKKNSFNQYVSDRVSVRRSLPHGWSDECKAMNFRTDLPEVSVIFIFHNEAWSVLLRSVHSVLSRTPTRYLREVILVDDFSTFGHLKDPLDAYWARTDGRVRVVHATQREGLTRARLIGFSVATAPMLVFFDSHVECFPGWFEPLADRIVSHPNVTVFPSIETIDAETLAVTANHRVEVVGVFRWRDLNFQWGNIPPEEKQRRKSNADPIRSPTMPGGLFAISRDFFERLGTYDPGLQYWGGENVEISFKAWLCYGLVELVPCSHVGHIFRQSNPIKWHKNLGLTNVARVASVWMDHYKNYFLERNLFTVGDFGDVSERHKLRERLQCRDFAWFVRNVKPLDPVPVHVLNAGELKQADSNLCVDSLGSTSDTPKLYGCHGTGGNQFWYIGVDGQLFQDEKTMCFKDGKVVLDKDCHDTWNVTQRQHLIHVKSGRCLEGLGDLTLTLQPCDLGNKKQKWQTTERRKDLIFPPFD</sequence>
<keyword evidence="9 16" id="KW-0430">Lectin</keyword>
<evidence type="ECO:0000256" key="3">
    <source>
        <dbReference type="ARBA" id="ARBA00004922"/>
    </source>
</evidence>
<dbReference type="Gene3D" id="2.80.10.50">
    <property type="match status" value="1"/>
</dbReference>
<dbReference type="GO" id="GO:0004653">
    <property type="term" value="F:polypeptide N-acetylgalactosaminyltransferase activity"/>
    <property type="evidence" value="ECO:0007669"/>
    <property type="project" value="TreeGrafter"/>
</dbReference>
<keyword evidence="20" id="KW-1185">Reference proteome</keyword>
<evidence type="ECO:0000256" key="1">
    <source>
        <dbReference type="ARBA" id="ARBA00001936"/>
    </source>
</evidence>
<dbReference type="EC" id="2.4.1.-" evidence="16"/>
<keyword evidence="8" id="KW-0479">Metal-binding</keyword>
<feature type="transmembrane region" description="Helical" evidence="16">
    <location>
        <begin position="7"/>
        <end position="26"/>
    </location>
</feature>
<dbReference type="InterPro" id="IPR029044">
    <property type="entry name" value="Nucleotide-diphossugar_trans"/>
</dbReference>
<organism evidence="19 20">
    <name type="scientific">Littorina saxatilis</name>
    <dbReference type="NCBI Taxonomy" id="31220"/>
    <lineage>
        <taxon>Eukaryota</taxon>
        <taxon>Metazoa</taxon>
        <taxon>Spiralia</taxon>
        <taxon>Lophotrochozoa</taxon>
        <taxon>Mollusca</taxon>
        <taxon>Gastropoda</taxon>
        <taxon>Caenogastropoda</taxon>
        <taxon>Littorinimorpha</taxon>
        <taxon>Littorinoidea</taxon>
        <taxon>Littorinidae</taxon>
        <taxon>Littorina</taxon>
    </lineage>
</organism>
<feature type="compositionally biased region" description="Basic and acidic residues" evidence="17">
    <location>
        <begin position="81"/>
        <end position="101"/>
    </location>
</feature>
<keyword evidence="6 16" id="KW-0808">Transferase</keyword>
<evidence type="ECO:0000313" key="20">
    <source>
        <dbReference type="Proteomes" id="UP001374579"/>
    </source>
</evidence>
<feature type="domain" description="Ricin B lectin" evidence="18">
    <location>
        <begin position="492"/>
        <end position="603"/>
    </location>
</feature>
<keyword evidence="5 16" id="KW-0328">Glycosyltransferase</keyword>
<dbReference type="InterPro" id="IPR000772">
    <property type="entry name" value="Ricin_B_lectin"/>
</dbReference>
<dbReference type="EMBL" id="JBAMIC010000003">
    <property type="protein sequence ID" value="KAK7110734.1"/>
    <property type="molecule type" value="Genomic_DNA"/>
</dbReference>
<dbReference type="SUPFAM" id="SSF53448">
    <property type="entry name" value="Nucleotide-diphospho-sugar transferases"/>
    <property type="match status" value="1"/>
</dbReference>
<evidence type="ECO:0000256" key="4">
    <source>
        <dbReference type="ARBA" id="ARBA00005680"/>
    </source>
</evidence>
<keyword evidence="10" id="KW-0735">Signal-anchor</keyword>
<keyword evidence="13 16" id="KW-0472">Membrane</keyword>
<dbReference type="Pfam" id="PF00652">
    <property type="entry name" value="Ricin_B_lectin"/>
    <property type="match status" value="1"/>
</dbReference>
<evidence type="ECO:0000256" key="11">
    <source>
        <dbReference type="ARBA" id="ARBA00022989"/>
    </source>
</evidence>
<keyword evidence="15 16" id="KW-0464">Manganese</keyword>
<evidence type="ECO:0000256" key="16">
    <source>
        <dbReference type="RuleBase" id="RU361242"/>
    </source>
</evidence>
<dbReference type="Proteomes" id="UP001374579">
    <property type="component" value="Unassembled WGS sequence"/>
</dbReference>
<keyword evidence="14 16" id="KW-1015">Disulfide bond</keyword>
<evidence type="ECO:0000256" key="17">
    <source>
        <dbReference type="SAM" id="MobiDB-lite"/>
    </source>
</evidence>
<evidence type="ECO:0000256" key="9">
    <source>
        <dbReference type="ARBA" id="ARBA00022734"/>
    </source>
</evidence>
<dbReference type="GO" id="GO:0000139">
    <property type="term" value="C:Golgi membrane"/>
    <property type="evidence" value="ECO:0007669"/>
    <property type="project" value="UniProtKB-SubCell"/>
</dbReference>
<dbReference type="FunFam" id="3.90.550.10:FF:000021">
    <property type="entry name" value="Polypeptide N-acetylgalactosaminyltransferase"/>
    <property type="match status" value="1"/>
</dbReference>
<name>A0AAN9GJW7_9CAEN</name>
<evidence type="ECO:0000313" key="19">
    <source>
        <dbReference type="EMBL" id="KAK7110734.1"/>
    </source>
</evidence>